<sequence>MDGCRACGRASAGAQSRPRPAAFPPTCRTRVVDAPLRRAQSRQGGARRHGLAARAAGADEGGAGAPAAGQADVTSEQLQETASLDELIDLFLGCKSKEEILKAVGDNILSLDQKFWLRLAARSDTADSEEARQRYMSLSRSIMALVDAIVKKADEQITDSAEVLQKILKAAADESGNWHVPLTPKEISALDQALIENAEHIDEALLSNAFAWMRKAKDDSLDGMVVLLQKVLQLYAARELKTEENDGALGFCNELLGVDAATWEAAIKEKALSGELEEEEFMKAVQMKLENTILLKGGSYAQRVQVEFLSELKERGQSAFKSAAASSAQ</sequence>
<dbReference type="PANTHER" id="PTHR36348">
    <property type="entry name" value="EXPRESSED PROTEIN"/>
    <property type="match status" value="1"/>
</dbReference>
<organism evidence="2 3">
    <name type="scientific">Ostreobium quekettii</name>
    <dbReference type="NCBI Taxonomy" id="121088"/>
    <lineage>
        <taxon>Eukaryota</taxon>
        <taxon>Viridiplantae</taxon>
        <taxon>Chlorophyta</taxon>
        <taxon>core chlorophytes</taxon>
        <taxon>Ulvophyceae</taxon>
        <taxon>TCBD clade</taxon>
        <taxon>Bryopsidales</taxon>
        <taxon>Ostreobineae</taxon>
        <taxon>Ostreobiaceae</taxon>
        <taxon>Ostreobium</taxon>
    </lineage>
</organism>
<dbReference type="PANTHER" id="PTHR36348:SF1">
    <property type="entry name" value="EXPRESSED PROTEIN"/>
    <property type="match status" value="1"/>
</dbReference>
<feature type="compositionally biased region" description="Low complexity" evidence="1">
    <location>
        <begin position="1"/>
        <end position="17"/>
    </location>
</feature>
<dbReference type="EMBL" id="CAJHUC010001311">
    <property type="protein sequence ID" value="CAD7700629.1"/>
    <property type="molecule type" value="Genomic_DNA"/>
</dbReference>
<gene>
    <name evidence="2" type="ORF">OSTQU699_LOCUS5988</name>
</gene>
<reference evidence="2" key="1">
    <citation type="submission" date="2020-12" db="EMBL/GenBank/DDBJ databases">
        <authorList>
            <person name="Iha C."/>
        </authorList>
    </citation>
    <scope>NUCLEOTIDE SEQUENCE</scope>
</reference>
<name>A0A8S1J3T0_9CHLO</name>
<dbReference type="OrthoDB" id="2020333at2759"/>
<evidence type="ECO:0000313" key="3">
    <source>
        <dbReference type="Proteomes" id="UP000708148"/>
    </source>
</evidence>
<comment type="caution">
    <text evidence="2">The sequence shown here is derived from an EMBL/GenBank/DDBJ whole genome shotgun (WGS) entry which is preliminary data.</text>
</comment>
<evidence type="ECO:0000313" key="2">
    <source>
        <dbReference type="EMBL" id="CAD7700629.1"/>
    </source>
</evidence>
<keyword evidence="3" id="KW-1185">Reference proteome</keyword>
<dbReference type="Proteomes" id="UP000708148">
    <property type="component" value="Unassembled WGS sequence"/>
</dbReference>
<feature type="region of interest" description="Disordered" evidence="1">
    <location>
        <begin position="1"/>
        <end position="76"/>
    </location>
</feature>
<proteinExistence type="predicted"/>
<protein>
    <submittedName>
        <fullName evidence="2">Uncharacterized protein</fullName>
    </submittedName>
</protein>
<dbReference type="AlphaFoldDB" id="A0A8S1J3T0"/>
<evidence type="ECO:0000256" key="1">
    <source>
        <dbReference type="SAM" id="MobiDB-lite"/>
    </source>
</evidence>
<accession>A0A8S1J3T0</accession>